<evidence type="ECO:0000313" key="3">
    <source>
        <dbReference type="Proteomes" id="UP001301216"/>
    </source>
</evidence>
<evidence type="ECO:0000256" key="1">
    <source>
        <dbReference type="SAM" id="Coils"/>
    </source>
</evidence>
<dbReference type="Proteomes" id="UP001301216">
    <property type="component" value="Unassembled WGS sequence"/>
</dbReference>
<sequence length="165" mass="18585">MLSPEGVSGVLRMVEIVDGLKLKLVEIDTQLDLLRRQIGDLEDQWDAFVKVIRVYDPEFTLVNAAPRKPRSAQRGTASSRVTELLKGKNNRHVVLDILRRSDRPTSSSEIARQFAKDVELGEEAERLETALASRFSATLDGLQKQGLVKHTGTVDGRRHLWEISR</sequence>
<organism evidence="2 3">
    <name type="scientific">Ochrobactrum chromiisoli</name>
    <dbReference type="NCBI Taxonomy" id="2993941"/>
    <lineage>
        <taxon>Bacteria</taxon>
        <taxon>Pseudomonadati</taxon>
        <taxon>Pseudomonadota</taxon>
        <taxon>Alphaproteobacteria</taxon>
        <taxon>Hyphomicrobiales</taxon>
        <taxon>Brucellaceae</taxon>
        <taxon>Brucella/Ochrobactrum group</taxon>
        <taxon>Ochrobactrum</taxon>
    </lineage>
</organism>
<dbReference type="EMBL" id="JAPHAV010000009">
    <property type="protein sequence ID" value="MCX2698206.1"/>
    <property type="molecule type" value="Genomic_DNA"/>
</dbReference>
<proteinExistence type="predicted"/>
<protein>
    <recommendedName>
        <fullName evidence="4">HTH marR-type domain-containing protein</fullName>
    </recommendedName>
</protein>
<dbReference type="RefSeq" id="WP_265985890.1">
    <property type="nucleotide sequence ID" value="NZ_JAPHAV010000009.1"/>
</dbReference>
<feature type="coiled-coil region" evidence="1">
    <location>
        <begin position="17"/>
        <end position="44"/>
    </location>
</feature>
<gene>
    <name evidence="2" type="ORF">OPR82_15780</name>
</gene>
<name>A0ABT3QRI4_9HYPH</name>
<reference evidence="2 3" key="1">
    <citation type="submission" date="2022-11" db="EMBL/GenBank/DDBJ databases">
        <title>Brucella sp. YY2X, whole genome shotgun sequencing project.</title>
        <authorList>
            <person name="Yang Y."/>
        </authorList>
    </citation>
    <scope>NUCLEOTIDE SEQUENCE [LARGE SCALE GENOMIC DNA]</scope>
    <source>
        <strain evidence="2 3">YY2X</strain>
    </source>
</reference>
<keyword evidence="1" id="KW-0175">Coiled coil</keyword>
<accession>A0ABT3QRI4</accession>
<keyword evidence="3" id="KW-1185">Reference proteome</keyword>
<evidence type="ECO:0008006" key="4">
    <source>
        <dbReference type="Google" id="ProtNLM"/>
    </source>
</evidence>
<evidence type="ECO:0000313" key="2">
    <source>
        <dbReference type="EMBL" id="MCX2698206.1"/>
    </source>
</evidence>
<comment type="caution">
    <text evidence="2">The sequence shown here is derived from an EMBL/GenBank/DDBJ whole genome shotgun (WGS) entry which is preliminary data.</text>
</comment>